<feature type="compositionally biased region" description="Low complexity" evidence="1">
    <location>
        <begin position="1466"/>
        <end position="1476"/>
    </location>
</feature>
<keyword evidence="3" id="KW-1185">Reference proteome</keyword>
<feature type="region of interest" description="Disordered" evidence="1">
    <location>
        <begin position="879"/>
        <end position="904"/>
    </location>
</feature>
<feature type="compositionally biased region" description="Gly residues" evidence="1">
    <location>
        <begin position="56"/>
        <end position="69"/>
    </location>
</feature>
<dbReference type="OrthoDB" id="545366at2759"/>
<feature type="compositionally biased region" description="Pro residues" evidence="1">
    <location>
        <begin position="629"/>
        <end position="641"/>
    </location>
</feature>
<protein>
    <submittedName>
        <fullName evidence="2">Uncharacterized protein</fullName>
    </submittedName>
</protein>
<sequence>MIASTLEREIVIVSSFAGLSQPSSALEIELELPPALLHYQRLHQQANGEHEEDDASGGGGGADGAGGAGTPPQRPAAGGRGVVRVAGEEAWQRLQRQLPATVPELLTAQLRACAADARSGAYVVQVRGYAAMWELAVASSGLTGRGPAGHGHHSNHSPGHSPGHGHGHSPGHGHGHGHGQATGSGLGEPGPALEGVWGEAELAQLTRCLGTLFRLPRADRVGAGSAVCCSLAALWWLLKQHAAALRMPAGQQQLQPAAAGEGGAGAGAGAGGAADADGGVSASGEAPTSESGMAEGSMRAGGGGGAGLGAAGPATVTPTPKASGQPAAAFRLQLRRKDRGPKGADARSGVGGAPASAGAGAAAAAAGGASAAPPVPTILTALLSPTGPGGGLARCLAALLKEVSGRVTNIGPDLLREYKAHQQALAAAWAAGLLSELLYLPQVRNELLLAAAAAGAAASHGAAAAAGVTGTAAGGGGGSAAGPHHGVSPAAGNSKRRVALAGAAIAAVGSPGGTGGGTGGTESGEAPARRVSGLASLIGLELDEVYLLLLNVSALPGWLAARSRPPWALRPMGREQAATVIQAALRALVARRHAEGLRLTVSRAMTPTKSMGGRSGALPLSRAVSISPVPRPASPSRPRPLSPSRQPSSPTSRRAGGGLRTSQSQRYFEASAASHPAIAAAEALAGMLARGGSAARDHFATVAPPATLLRLLDASAVPARVSHMGLVLLGQMLHPGPAAESLFRAGWGGGGRPGPGPGGGGPGGGGGGGGAAALAGELLRVLAPWVALEQMERAVRYGPSERRPYAGVRADRHHHYHLSPHAAARAHTPPPAPPLVDGRWGSAGSELSVHAAAAAWGVAAQLGKLWVAEAEAAAKRAATGGSGAAPWQQQQGQQARPASAYGPFGGSGGGGLGTAAAAGPVGPLEEATHRLMSMTVAGLCSGRTGPATHTLCAALVHMAVPCMAAAALMFLAKEAARRAVAAAAAAAAAPPPPPTHVTPRRRPRVRMAAGGTVDGFLSPRGPEGDAVSPGGGDSARSLIPLHGDNSHPHQPDGGRPSPHSPNGHGEGRDASTTGYPYGEYDEEQDPLGLDPDLPYAPELGSLLRLLMGEDFRTLKAALQVLPQLLGRPEQRLLQHACLAAFHLAGVAGGLMRGPLGRAGVVTGLVGVLRRWYDLPPSEQRAFRATGEWALAALVRLTAEPGGARNRHRLAQSYRDDSAAVAAATSGSAGAVRTIFAGYGYAMSDVPGRPPQKRTGRTGSELDADMRWGGGWSWGTRGQQTGRPSEGAGQVEMCSRCARLLLHINAAHSGAHGYVVATRGLLAAPLARQMAAEGGALPHGGGGGGGGGGAGAGAGGGPPHSPPDGASERGGGAGGSQTESAALPPSIHVESLSASAEILYSSSGCLANLSRHPANRDALYRLELAVAGREALADLAAEATERPPRVPGLSRPQAAAALLTGALRAADTPASAAGSSPPTSPRRIAPRWSMASGGSAGSSRSGVGADIAAADGGGGGGDGGDPYVYDSYGGSGGGQRRVSSGGVSGGVWSYGSGGAATPFVPHYMRDEVRQYVSYGAHLQEMLSRPLHAAGEGGAAVGGGGGGGGGTDGGDDTRSMASGRTGVSSVVSAAPPPYPGRARSVRKRASEAHPPGPGLGLGAGPAGGGGGGSPVGGGGGGGGGGSGDEAATDLDRCRSGGSYAGSATGDDEDGEGGDSPFDRAFPRLATLTKHLSKPLSRLWAPLLVDRHDGAAVPLFGLAAEGEGEAAAAAAAGQQPGRQVAAAAAAAVPAVQLGTGTARRRRS</sequence>
<feature type="compositionally biased region" description="Low complexity" evidence="1">
    <location>
        <begin position="642"/>
        <end position="654"/>
    </location>
</feature>
<feature type="region of interest" description="Disordered" evidence="1">
    <location>
        <begin position="334"/>
        <end position="353"/>
    </location>
</feature>
<feature type="region of interest" description="Disordered" evidence="1">
    <location>
        <begin position="1592"/>
        <end position="1716"/>
    </location>
</feature>
<gene>
    <name evidence="2" type="ORF">GPECTOR_12g350</name>
</gene>
<feature type="region of interest" description="Disordered" evidence="1">
    <location>
        <begin position="1246"/>
        <end position="1287"/>
    </location>
</feature>
<feature type="compositionally biased region" description="Gly residues" evidence="1">
    <location>
        <begin position="746"/>
        <end position="769"/>
    </location>
</feature>
<comment type="caution">
    <text evidence="2">The sequence shown here is derived from an EMBL/GenBank/DDBJ whole genome shotgun (WGS) entry which is preliminary data.</text>
</comment>
<feature type="region of interest" description="Disordered" evidence="1">
    <location>
        <begin position="625"/>
        <end position="662"/>
    </location>
</feature>
<dbReference type="Proteomes" id="UP000075714">
    <property type="component" value="Unassembled WGS sequence"/>
</dbReference>
<feature type="compositionally biased region" description="Basic residues" evidence="1">
    <location>
        <begin position="163"/>
        <end position="177"/>
    </location>
</feature>
<dbReference type="EMBL" id="LSYV01000013">
    <property type="protein sequence ID" value="KXZ51388.1"/>
    <property type="molecule type" value="Genomic_DNA"/>
</dbReference>
<feature type="compositionally biased region" description="Gly residues" evidence="1">
    <location>
        <begin position="1652"/>
        <end position="1681"/>
    </location>
</feature>
<dbReference type="STRING" id="33097.A0A150GNM7"/>
<feature type="region of interest" description="Disordered" evidence="1">
    <location>
        <begin position="144"/>
        <end position="193"/>
    </location>
</feature>
<evidence type="ECO:0000313" key="3">
    <source>
        <dbReference type="Proteomes" id="UP000075714"/>
    </source>
</evidence>
<feature type="region of interest" description="Disordered" evidence="1">
    <location>
        <begin position="1466"/>
        <end position="1501"/>
    </location>
</feature>
<feature type="compositionally biased region" description="Gly residues" evidence="1">
    <location>
        <begin position="178"/>
        <end position="188"/>
    </location>
</feature>
<feature type="compositionally biased region" description="Low complexity" evidence="1">
    <location>
        <begin position="273"/>
        <end position="298"/>
    </location>
</feature>
<feature type="compositionally biased region" description="Gly residues" evidence="1">
    <location>
        <begin position="1336"/>
        <end position="1357"/>
    </location>
</feature>
<feature type="compositionally biased region" description="Gly residues" evidence="1">
    <location>
        <begin position="299"/>
        <end position="310"/>
    </location>
</feature>
<feature type="region of interest" description="Disordered" evidence="1">
    <location>
        <begin position="744"/>
        <end position="769"/>
    </location>
</feature>
<evidence type="ECO:0000256" key="1">
    <source>
        <dbReference type="SAM" id="MobiDB-lite"/>
    </source>
</evidence>
<feature type="region of interest" description="Disordered" evidence="1">
    <location>
        <begin position="985"/>
        <end position="1004"/>
    </location>
</feature>
<feature type="region of interest" description="Disordered" evidence="1">
    <location>
        <begin position="474"/>
        <end position="493"/>
    </location>
</feature>
<feature type="region of interest" description="Disordered" evidence="1">
    <location>
        <begin position="256"/>
        <end position="326"/>
    </location>
</feature>
<organism evidence="2 3">
    <name type="scientific">Gonium pectorale</name>
    <name type="common">Green alga</name>
    <dbReference type="NCBI Taxonomy" id="33097"/>
    <lineage>
        <taxon>Eukaryota</taxon>
        <taxon>Viridiplantae</taxon>
        <taxon>Chlorophyta</taxon>
        <taxon>core chlorophytes</taxon>
        <taxon>Chlorophyceae</taxon>
        <taxon>CS clade</taxon>
        <taxon>Chlamydomonadales</taxon>
        <taxon>Volvocaceae</taxon>
        <taxon>Gonium</taxon>
    </lineage>
</organism>
<accession>A0A150GNM7</accession>
<feature type="compositionally biased region" description="Gly residues" evidence="1">
    <location>
        <begin position="260"/>
        <end position="272"/>
    </location>
</feature>
<dbReference type="PROSITE" id="PS50096">
    <property type="entry name" value="IQ"/>
    <property type="match status" value="1"/>
</dbReference>
<feature type="compositionally biased region" description="Gly residues" evidence="1">
    <location>
        <begin position="1592"/>
        <end position="1606"/>
    </location>
</feature>
<reference evidence="3" key="1">
    <citation type="journal article" date="2016" name="Nat. Commun.">
        <title>The Gonium pectorale genome demonstrates co-option of cell cycle regulation during the evolution of multicellularity.</title>
        <authorList>
            <person name="Hanschen E.R."/>
            <person name="Marriage T.N."/>
            <person name="Ferris P.J."/>
            <person name="Hamaji T."/>
            <person name="Toyoda A."/>
            <person name="Fujiyama A."/>
            <person name="Neme R."/>
            <person name="Noguchi H."/>
            <person name="Minakuchi Y."/>
            <person name="Suzuki M."/>
            <person name="Kawai-Toyooka H."/>
            <person name="Smith D.R."/>
            <person name="Sparks H."/>
            <person name="Anderson J."/>
            <person name="Bakaric R."/>
            <person name="Luria V."/>
            <person name="Karger A."/>
            <person name="Kirschner M.W."/>
            <person name="Durand P.M."/>
            <person name="Michod R.E."/>
            <person name="Nozaki H."/>
            <person name="Olson B.J."/>
        </authorList>
    </citation>
    <scope>NUCLEOTIDE SEQUENCE [LARGE SCALE GENOMIC DNA]</scope>
    <source>
        <strain evidence="3">NIES-2863</strain>
    </source>
</reference>
<feature type="compositionally biased region" description="Low complexity" evidence="1">
    <location>
        <begin position="879"/>
        <end position="902"/>
    </location>
</feature>
<feature type="region of interest" description="Disordered" evidence="1">
    <location>
        <begin position="44"/>
        <end position="81"/>
    </location>
</feature>
<feature type="compositionally biased region" description="Low complexity" evidence="1">
    <location>
        <begin position="1490"/>
        <end position="1501"/>
    </location>
</feature>
<feature type="region of interest" description="Disordered" evidence="1">
    <location>
        <begin position="1334"/>
        <end position="1381"/>
    </location>
</feature>
<feature type="region of interest" description="Disordered" evidence="1">
    <location>
        <begin position="1011"/>
        <end position="1093"/>
    </location>
</feature>
<name>A0A150GNM7_GONPE</name>
<proteinExistence type="predicted"/>
<evidence type="ECO:0000313" key="2">
    <source>
        <dbReference type="EMBL" id="KXZ51388.1"/>
    </source>
</evidence>